<reference evidence="2 3" key="1">
    <citation type="journal article" date="2019" name="PLoS ONE">
        <title>Comparative genome analysis indicates high evolutionary potential of pathogenicity genes in Colletotrichum tanaceti.</title>
        <authorList>
            <person name="Lelwala R.V."/>
            <person name="Korhonen P.K."/>
            <person name="Young N.D."/>
            <person name="Scott J.B."/>
            <person name="Ades P.A."/>
            <person name="Gasser R.B."/>
            <person name="Taylor P.W.J."/>
        </authorList>
    </citation>
    <scope>NUCLEOTIDE SEQUENCE [LARGE SCALE GENOMIC DNA]</scope>
    <source>
        <strain evidence="2">BRIP57314</strain>
    </source>
</reference>
<feature type="region of interest" description="Disordered" evidence="1">
    <location>
        <begin position="364"/>
        <end position="459"/>
    </location>
</feature>
<proteinExistence type="predicted"/>
<organism evidence="2 3">
    <name type="scientific">Colletotrichum tanaceti</name>
    <dbReference type="NCBI Taxonomy" id="1306861"/>
    <lineage>
        <taxon>Eukaryota</taxon>
        <taxon>Fungi</taxon>
        <taxon>Dikarya</taxon>
        <taxon>Ascomycota</taxon>
        <taxon>Pezizomycotina</taxon>
        <taxon>Sordariomycetes</taxon>
        <taxon>Hypocreomycetidae</taxon>
        <taxon>Glomerellales</taxon>
        <taxon>Glomerellaceae</taxon>
        <taxon>Colletotrichum</taxon>
        <taxon>Colletotrichum destructivum species complex</taxon>
    </lineage>
</organism>
<accession>A0A4U6X5V5</accession>
<dbReference type="AlphaFoldDB" id="A0A4U6X5V5"/>
<name>A0A4U6X5V5_9PEZI</name>
<feature type="compositionally biased region" description="Basic and acidic residues" evidence="1">
    <location>
        <begin position="413"/>
        <end position="449"/>
    </location>
</feature>
<keyword evidence="3" id="KW-1185">Reference proteome</keyword>
<dbReference type="EMBL" id="PJEX01000729">
    <property type="protein sequence ID" value="TKW48777.1"/>
    <property type="molecule type" value="Genomic_DNA"/>
</dbReference>
<evidence type="ECO:0000256" key="1">
    <source>
        <dbReference type="SAM" id="MobiDB-lite"/>
    </source>
</evidence>
<sequence length="541" mass="61164">MEVEQREIYDTIQTRLQRPNPHLDKPLLHLAVFFCLLQARITGPAHQEHIAMTELTSTPQTMSSRGPQSPLMALNVLDQVARLIVQPRGARGFSTRVDKSALLLFRILEGLSCLMRKSSSIFTEAQWRKTAVDFRKVDNGAAAIDAPQALLFGCHCTFLAALTDINAQSRTWLHRETESGAEQGRSRYGPTADVRSGDHAVSSYADHLAAGQKIVQQASDLLGCIQELEDVVKGSECRHRSCYDMFMSATLYFKISTLRLFAHPLWQNASISMQELHEPKILEYAHSALEHLERRMPRAGVEAFMYIDHLVVFGLEMRHSLDRLRIISLLDAIKSRGFGFAEVYIEDLQLAWKAVPSAPITSPVTRKANRRLQRPEDLMTPRRDALSHTSSRRISASPSPEVQSIPRVVAYRGNKEDGNNRDDIGGEDGHNHDQEDGDDNNHKVDEFHLNDGYSNNQSDGAAKDPSLLISHDTLLQDVDTLYLPKFRGYLVPKAYLYEELAHYPEMVKLLFPLTPESSPFFTVDVSENQARKYWAGRKRFM</sequence>
<evidence type="ECO:0000313" key="3">
    <source>
        <dbReference type="Proteomes" id="UP000310108"/>
    </source>
</evidence>
<dbReference type="STRING" id="1306861.A0A4U6X5V5"/>
<evidence type="ECO:0000313" key="2">
    <source>
        <dbReference type="EMBL" id="TKW48777.1"/>
    </source>
</evidence>
<gene>
    <name evidence="2" type="ORF">CTA1_10333</name>
</gene>
<feature type="compositionally biased region" description="Polar residues" evidence="1">
    <location>
        <begin position="387"/>
        <end position="402"/>
    </location>
</feature>
<comment type="caution">
    <text evidence="2">The sequence shown here is derived from an EMBL/GenBank/DDBJ whole genome shotgun (WGS) entry which is preliminary data.</text>
</comment>
<dbReference type="Proteomes" id="UP000310108">
    <property type="component" value="Unassembled WGS sequence"/>
</dbReference>
<feature type="compositionally biased region" description="Basic and acidic residues" evidence="1">
    <location>
        <begin position="373"/>
        <end position="386"/>
    </location>
</feature>
<protein>
    <submittedName>
        <fullName evidence="2">Uncharacterized protein</fullName>
    </submittedName>
</protein>